<sequence>MNFFWLLVFAGSIQSTQPENWVEHALEEGSWPKDLASYGGAFVSDASVEQDGFTYLEAIKERKGPVSNYSTFEKDTLPACEQRPSPAYHSALFVDENNRSVPGQWQEGNEPQAVLTTEPTITDPLSIVFVPYKPPNSSSGATVAKPTERASWFPDDGELFTDSQISTWETKSSTMLSQYHYLGVIKPEKYYSQMLGSNAAMGCRMTQDRIIVLDGYSVTNPMGENLFSTWATNTLKGTRTKAHFLPIPRDEVVESADNPPSSSLESEKAQPEIELMIPLFDNFGSSFQPDGQEENERNKHPASDATGNEIYDLASNQSLCTVAAISNSPTPPSRDTNVSPQYVSAPHGTETESASDPLPAGPLPSTSYHGVVSSDSFFERLRSSSEADGEEDDQPQTRAETVYQDMQKPSEPVPRQLSATPSGTPLRNSAGLANWFLRVREHHSYTYTTQSAQPSAFFDKCYYHGAVGVDRNLTQIAGRNASMGYRVIHDRILLLGGHGRANRTSGSIKEWEAKYLVEQATRADQMAYPQANSQNSSDLMAPPPLAYSLPPVRLPSPALAAKQPRGWENSLKITPMAPPNEMPFINSNLQTQTQIQTQTQSSVQKILNQPANPIETTVLLSESESDSDFEPELERAKDSSSQVNGQRNHESYLQTNFPKQQ</sequence>
<keyword evidence="4" id="KW-1185">Reference proteome</keyword>
<gene>
    <name evidence="3" type="ORF">PSACC_01735</name>
</gene>
<feature type="region of interest" description="Disordered" evidence="1">
    <location>
        <begin position="381"/>
        <end position="426"/>
    </location>
</feature>
<reference evidence="3 4" key="1">
    <citation type="submission" date="2016-10" db="EMBL/GenBank/DDBJ databases">
        <title>The genome of Paramicrosporidium saccamoebae is the missing link in understanding Cryptomycota and Microsporidia evolution.</title>
        <authorList>
            <person name="Quandt C.A."/>
            <person name="Beaudet D."/>
            <person name="Corsaro D."/>
            <person name="Michel R."/>
            <person name="Corradi N."/>
            <person name="James T."/>
        </authorList>
    </citation>
    <scope>NUCLEOTIDE SEQUENCE [LARGE SCALE GENOMIC DNA]</scope>
    <source>
        <strain evidence="3 4">KSL3</strain>
    </source>
</reference>
<feature type="chain" id="PRO_5014144219" evidence="2">
    <location>
        <begin position="19"/>
        <end position="661"/>
    </location>
</feature>
<feature type="region of interest" description="Disordered" evidence="1">
    <location>
        <begin position="248"/>
        <end position="269"/>
    </location>
</feature>
<evidence type="ECO:0000313" key="3">
    <source>
        <dbReference type="EMBL" id="PJF18446.1"/>
    </source>
</evidence>
<feature type="compositionally biased region" description="Polar residues" evidence="1">
    <location>
        <begin position="639"/>
        <end position="661"/>
    </location>
</feature>
<evidence type="ECO:0000313" key="4">
    <source>
        <dbReference type="Proteomes" id="UP000240830"/>
    </source>
</evidence>
<evidence type="ECO:0000256" key="2">
    <source>
        <dbReference type="SAM" id="SignalP"/>
    </source>
</evidence>
<comment type="caution">
    <text evidence="3">The sequence shown here is derived from an EMBL/GenBank/DDBJ whole genome shotgun (WGS) entry which is preliminary data.</text>
</comment>
<feature type="region of interest" description="Disordered" evidence="1">
    <location>
        <begin position="618"/>
        <end position="661"/>
    </location>
</feature>
<feature type="region of interest" description="Disordered" evidence="1">
    <location>
        <begin position="284"/>
        <end position="307"/>
    </location>
</feature>
<proteinExistence type="predicted"/>
<feature type="compositionally biased region" description="Polar residues" evidence="1">
    <location>
        <begin position="324"/>
        <end position="342"/>
    </location>
</feature>
<feature type="signal peptide" evidence="2">
    <location>
        <begin position="1"/>
        <end position="18"/>
    </location>
</feature>
<dbReference type="Proteomes" id="UP000240830">
    <property type="component" value="Unassembled WGS sequence"/>
</dbReference>
<accession>A0A2H9TL30</accession>
<organism evidence="3 4">
    <name type="scientific">Paramicrosporidium saccamoebae</name>
    <dbReference type="NCBI Taxonomy" id="1246581"/>
    <lineage>
        <taxon>Eukaryota</taxon>
        <taxon>Fungi</taxon>
        <taxon>Fungi incertae sedis</taxon>
        <taxon>Cryptomycota</taxon>
        <taxon>Cryptomycota incertae sedis</taxon>
        <taxon>Paramicrosporidium</taxon>
    </lineage>
</organism>
<protein>
    <submittedName>
        <fullName evidence="3">Uncharacterized protein</fullName>
    </submittedName>
</protein>
<feature type="region of interest" description="Disordered" evidence="1">
    <location>
        <begin position="324"/>
        <end position="369"/>
    </location>
</feature>
<dbReference type="EMBL" id="MTSL01000124">
    <property type="protein sequence ID" value="PJF18446.1"/>
    <property type="molecule type" value="Genomic_DNA"/>
</dbReference>
<keyword evidence="2" id="KW-0732">Signal</keyword>
<evidence type="ECO:0000256" key="1">
    <source>
        <dbReference type="SAM" id="MobiDB-lite"/>
    </source>
</evidence>
<dbReference type="AlphaFoldDB" id="A0A2H9TL30"/>
<feature type="compositionally biased region" description="Polar residues" evidence="1">
    <location>
        <begin position="417"/>
        <end position="426"/>
    </location>
</feature>
<name>A0A2H9TL30_9FUNG</name>